<proteinExistence type="predicted"/>
<comment type="caution">
    <text evidence="1">The sequence shown here is derived from an EMBL/GenBank/DDBJ whole genome shotgun (WGS) entry which is preliminary data.</text>
</comment>
<dbReference type="AlphaFoldDB" id="A0AA87ZP12"/>
<accession>A0AA87ZP12</accession>
<name>A0AA87ZP12_FICCA</name>
<evidence type="ECO:0000313" key="2">
    <source>
        <dbReference type="Proteomes" id="UP001187192"/>
    </source>
</evidence>
<gene>
    <name evidence="1" type="ORF">TIFTF001_009911</name>
</gene>
<dbReference type="Proteomes" id="UP001187192">
    <property type="component" value="Unassembled WGS sequence"/>
</dbReference>
<organism evidence="1 2">
    <name type="scientific">Ficus carica</name>
    <name type="common">Common fig</name>
    <dbReference type="NCBI Taxonomy" id="3494"/>
    <lineage>
        <taxon>Eukaryota</taxon>
        <taxon>Viridiplantae</taxon>
        <taxon>Streptophyta</taxon>
        <taxon>Embryophyta</taxon>
        <taxon>Tracheophyta</taxon>
        <taxon>Spermatophyta</taxon>
        <taxon>Magnoliopsida</taxon>
        <taxon>eudicotyledons</taxon>
        <taxon>Gunneridae</taxon>
        <taxon>Pentapetalae</taxon>
        <taxon>rosids</taxon>
        <taxon>fabids</taxon>
        <taxon>Rosales</taxon>
        <taxon>Moraceae</taxon>
        <taxon>Ficeae</taxon>
        <taxon>Ficus</taxon>
    </lineage>
</organism>
<sequence length="138" mass="15118">MLFEISFHSQLHVEPLHSKPNLVYYAPTRPCYLSHPCLVHCSPTSCSSSLSPIFCLPVARFPVPLNPSTICYFPGPPFTVPHSSIPFAYLIVDLLASPTPHEADTAPTGVCKAKANKRADNPLFPSSEIISPNRCFLP</sequence>
<keyword evidence="2" id="KW-1185">Reference proteome</keyword>
<protein>
    <submittedName>
        <fullName evidence="1">Uncharacterized protein</fullName>
    </submittedName>
</protein>
<reference evidence="1" key="1">
    <citation type="submission" date="2023-07" db="EMBL/GenBank/DDBJ databases">
        <title>draft genome sequence of fig (Ficus carica).</title>
        <authorList>
            <person name="Takahashi T."/>
            <person name="Nishimura K."/>
        </authorList>
    </citation>
    <scope>NUCLEOTIDE SEQUENCE</scope>
</reference>
<evidence type="ECO:0000313" key="1">
    <source>
        <dbReference type="EMBL" id="GMN40679.1"/>
    </source>
</evidence>
<dbReference type="EMBL" id="BTGU01000011">
    <property type="protein sequence ID" value="GMN40679.1"/>
    <property type="molecule type" value="Genomic_DNA"/>
</dbReference>